<feature type="non-terminal residue" evidence="2">
    <location>
        <position position="1"/>
    </location>
</feature>
<dbReference type="EMBL" id="CAJPIN010007144">
    <property type="protein sequence ID" value="CAG2058364.1"/>
    <property type="molecule type" value="Genomic_DNA"/>
</dbReference>
<dbReference type="Proteomes" id="UP001153148">
    <property type="component" value="Unassembled WGS sequence"/>
</dbReference>
<organism evidence="2 3">
    <name type="scientific">Timema podura</name>
    <name type="common">Walking stick</name>
    <dbReference type="NCBI Taxonomy" id="61482"/>
    <lineage>
        <taxon>Eukaryota</taxon>
        <taxon>Metazoa</taxon>
        <taxon>Ecdysozoa</taxon>
        <taxon>Arthropoda</taxon>
        <taxon>Hexapoda</taxon>
        <taxon>Insecta</taxon>
        <taxon>Pterygota</taxon>
        <taxon>Neoptera</taxon>
        <taxon>Polyneoptera</taxon>
        <taxon>Phasmatodea</taxon>
        <taxon>Timematodea</taxon>
        <taxon>Timematoidea</taxon>
        <taxon>Timematidae</taxon>
        <taxon>Timema</taxon>
    </lineage>
</organism>
<protein>
    <submittedName>
        <fullName evidence="2">Uncharacterized protein</fullName>
    </submittedName>
</protein>
<feature type="region of interest" description="Disordered" evidence="1">
    <location>
        <begin position="113"/>
        <end position="141"/>
    </location>
</feature>
<name>A0ABN7NU34_TIMPD</name>
<evidence type="ECO:0000313" key="3">
    <source>
        <dbReference type="Proteomes" id="UP001153148"/>
    </source>
</evidence>
<reference evidence="2" key="1">
    <citation type="submission" date="2021-03" db="EMBL/GenBank/DDBJ databases">
        <authorList>
            <person name="Tran Van P."/>
        </authorList>
    </citation>
    <scope>NUCLEOTIDE SEQUENCE</scope>
</reference>
<feature type="compositionally biased region" description="Basic and acidic residues" evidence="1">
    <location>
        <begin position="113"/>
        <end position="134"/>
    </location>
</feature>
<gene>
    <name evidence="2" type="ORF">TPAB3V08_LOCUS5335</name>
</gene>
<sequence>FQPTNELMKPGQDVNISNSLENLNLVDSYSGINQPASIMTKAYKAPRLTTSHVSAPRSPVQDLVLQSSQTCIHCMIQWMGILRQLSGYIERGFQQDILRLLLSLVLIGDCEKRERSPQSKQLGREKGSEDRQILEEGSPLH</sequence>
<proteinExistence type="predicted"/>
<keyword evidence="3" id="KW-1185">Reference proteome</keyword>
<accession>A0ABN7NU34</accession>
<comment type="caution">
    <text evidence="2">The sequence shown here is derived from an EMBL/GenBank/DDBJ whole genome shotgun (WGS) entry which is preliminary data.</text>
</comment>
<evidence type="ECO:0000256" key="1">
    <source>
        <dbReference type="SAM" id="MobiDB-lite"/>
    </source>
</evidence>
<evidence type="ECO:0000313" key="2">
    <source>
        <dbReference type="EMBL" id="CAG2058364.1"/>
    </source>
</evidence>